<gene>
    <name evidence="1" type="primary">flaF</name>
    <name evidence="1" type="ORF">GWI72_02640</name>
</gene>
<dbReference type="NCBIfam" id="NF009435">
    <property type="entry name" value="PRK12794.1"/>
    <property type="match status" value="1"/>
</dbReference>
<evidence type="ECO:0000313" key="1">
    <source>
        <dbReference type="EMBL" id="NBN77161.1"/>
    </source>
</evidence>
<dbReference type="Proteomes" id="UP000586722">
    <property type="component" value="Unassembled WGS sequence"/>
</dbReference>
<accession>A0A7X5J868</accession>
<dbReference type="RefSeq" id="WP_161675503.1">
    <property type="nucleotide sequence ID" value="NZ_JAABLP010000002.1"/>
</dbReference>
<keyword evidence="2" id="KW-1185">Reference proteome</keyword>
<name>A0A7X5J868_9HYPH</name>
<protein>
    <submittedName>
        <fullName evidence="1">Flagellar biosynthesis regulator FlaF</fullName>
    </submittedName>
</protein>
<keyword evidence="1" id="KW-0282">Flagellum</keyword>
<dbReference type="EMBL" id="JAABLQ010000001">
    <property type="protein sequence ID" value="NBN77161.1"/>
    <property type="molecule type" value="Genomic_DNA"/>
</dbReference>
<comment type="caution">
    <text evidence="1">The sequence shown here is derived from an EMBL/GenBank/DDBJ whole genome shotgun (WGS) entry which is preliminary data.</text>
</comment>
<organism evidence="1 2">
    <name type="scientific">Pannonibacter tanglangensis</name>
    <dbReference type="NCBI Taxonomy" id="2750084"/>
    <lineage>
        <taxon>Bacteria</taxon>
        <taxon>Pseudomonadati</taxon>
        <taxon>Pseudomonadota</taxon>
        <taxon>Alphaproteobacteria</taxon>
        <taxon>Hyphomicrobiales</taxon>
        <taxon>Stappiaceae</taxon>
        <taxon>Pannonibacter</taxon>
    </lineage>
</organism>
<dbReference type="GO" id="GO:0044781">
    <property type="term" value="P:bacterial-type flagellum organization"/>
    <property type="evidence" value="ECO:0007669"/>
    <property type="project" value="InterPro"/>
</dbReference>
<proteinExistence type="predicted"/>
<dbReference type="Pfam" id="PF07309">
    <property type="entry name" value="FlaF"/>
    <property type="match status" value="1"/>
</dbReference>
<keyword evidence="1" id="KW-0969">Cilium</keyword>
<evidence type="ECO:0000313" key="2">
    <source>
        <dbReference type="Proteomes" id="UP000586722"/>
    </source>
</evidence>
<dbReference type="InterPro" id="IPR010845">
    <property type="entry name" value="FlaF"/>
</dbReference>
<dbReference type="Gene3D" id="1.20.120.340">
    <property type="entry name" value="Flagellar protein FliS"/>
    <property type="match status" value="1"/>
</dbReference>
<reference evidence="2" key="1">
    <citation type="submission" date="2020-01" db="EMBL/GenBank/DDBJ databases">
        <authorList>
            <person name="Fang Y."/>
            <person name="Sun R."/>
            <person name="Nie L."/>
            <person name="He J."/>
            <person name="Hao L."/>
            <person name="Wang L."/>
            <person name="Su S."/>
            <person name="Lv E."/>
            <person name="Zhang Z."/>
            <person name="Xie R."/>
            <person name="Liu H."/>
        </authorList>
    </citation>
    <scope>NUCLEOTIDE SEQUENCE [LARGE SCALE GENOMIC DNA]</scope>
    <source>
        <strain evidence="2">XCT-53</strain>
    </source>
</reference>
<sequence length="127" mass="14185">MYKQAAQAYQKTSQVAVSPRELEATILMKAAARLQLVKDEWEQTSFAEKDEALTYNRKLWTVLVTSVTSPDNPLPQPIKDNIATLGVFIFRHTMDILMNPEPDKLGTLISINRSIAEGLRAQPQTAG</sequence>
<dbReference type="AlphaFoldDB" id="A0A7X5J868"/>
<keyword evidence="1" id="KW-0966">Cell projection</keyword>